<dbReference type="InterPro" id="IPR050471">
    <property type="entry name" value="AB_hydrolase"/>
</dbReference>
<dbReference type="InterPro" id="IPR000073">
    <property type="entry name" value="AB_hydrolase_1"/>
</dbReference>
<reference evidence="2" key="1">
    <citation type="journal article" date="2014" name="Front. Microbiol.">
        <title>High frequency of phylogenetically diverse reductive dehalogenase-homologous genes in deep subseafloor sedimentary metagenomes.</title>
        <authorList>
            <person name="Kawai M."/>
            <person name="Futagami T."/>
            <person name="Toyoda A."/>
            <person name="Takaki Y."/>
            <person name="Nishi S."/>
            <person name="Hori S."/>
            <person name="Arai W."/>
            <person name="Tsubouchi T."/>
            <person name="Morono Y."/>
            <person name="Uchiyama I."/>
            <person name="Ito T."/>
            <person name="Fujiyama A."/>
            <person name="Inagaki F."/>
            <person name="Takami H."/>
        </authorList>
    </citation>
    <scope>NUCLEOTIDE SEQUENCE</scope>
    <source>
        <strain evidence="2">Expedition CK06-06</strain>
    </source>
</reference>
<gene>
    <name evidence="2" type="ORF">S01H1_20562</name>
</gene>
<protein>
    <recommendedName>
        <fullName evidence="1">AB hydrolase-1 domain-containing protein</fullName>
    </recommendedName>
</protein>
<dbReference type="Gene3D" id="3.40.50.1820">
    <property type="entry name" value="alpha/beta hydrolase"/>
    <property type="match status" value="1"/>
</dbReference>
<feature type="non-terminal residue" evidence="2">
    <location>
        <position position="125"/>
    </location>
</feature>
<dbReference type="SUPFAM" id="SSF53474">
    <property type="entry name" value="alpha/beta-Hydrolases"/>
    <property type="match status" value="1"/>
</dbReference>
<dbReference type="PANTHER" id="PTHR43433:SF5">
    <property type="entry name" value="AB HYDROLASE-1 DOMAIN-CONTAINING PROTEIN"/>
    <property type="match status" value="1"/>
</dbReference>
<organism evidence="2">
    <name type="scientific">marine sediment metagenome</name>
    <dbReference type="NCBI Taxonomy" id="412755"/>
    <lineage>
        <taxon>unclassified sequences</taxon>
        <taxon>metagenomes</taxon>
        <taxon>ecological metagenomes</taxon>
    </lineage>
</organism>
<comment type="caution">
    <text evidence="2">The sequence shown here is derived from an EMBL/GenBank/DDBJ whole genome shotgun (WGS) entry which is preliminary data.</text>
</comment>
<sequence>MPFAAVNGVNLYYELHGDSGEPLVLVHGYTGDISDWRHQIPEFSRTHRVLVLDERGHGKSEAPGDRSVYTIPEMSQDVEALAEQVGFERFHLLGHSMGGGVVQEVALRSPQRLLSLTLHDTSCRF</sequence>
<name>X0UHY7_9ZZZZ</name>
<dbReference type="Pfam" id="PF00561">
    <property type="entry name" value="Abhydrolase_1"/>
    <property type="match status" value="1"/>
</dbReference>
<evidence type="ECO:0000313" key="2">
    <source>
        <dbReference type="EMBL" id="GAF88130.1"/>
    </source>
</evidence>
<proteinExistence type="predicted"/>
<dbReference type="InterPro" id="IPR029058">
    <property type="entry name" value="AB_hydrolase_fold"/>
</dbReference>
<evidence type="ECO:0000259" key="1">
    <source>
        <dbReference type="Pfam" id="PF00561"/>
    </source>
</evidence>
<accession>X0UHY7</accession>
<dbReference type="AlphaFoldDB" id="X0UHY7"/>
<dbReference type="PRINTS" id="PR00111">
    <property type="entry name" value="ABHYDROLASE"/>
</dbReference>
<dbReference type="PANTHER" id="PTHR43433">
    <property type="entry name" value="HYDROLASE, ALPHA/BETA FOLD FAMILY PROTEIN"/>
    <property type="match status" value="1"/>
</dbReference>
<dbReference type="EMBL" id="BARS01011271">
    <property type="protein sequence ID" value="GAF88130.1"/>
    <property type="molecule type" value="Genomic_DNA"/>
</dbReference>
<feature type="domain" description="AB hydrolase-1" evidence="1">
    <location>
        <begin position="22"/>
        <end position="121"/>
    </location>
</feature>